<reference evidence="8 9" key="1">
    <citation type="journal article" date="2009" name="J. Bacteriol.">
        <title>Complete and draft genome sequences of six members of the Aquificales.</title>
        <authorList>
            <person name="Reysenbach A.L."/>
            <person name="Hamamura N."/>
            <person name="Podar M."/>
            <person name="Griffiths E."/>
            <person name="Ferreira S."/>
            <person name="Hochstein R."/>
            <person name="Heidelberg J."/>
            <person name="Johnson J."/>
            <person name="Mead D."/>
            <person name="Pohorille A."/>
            <person name="Sarmiento M."/>
            <person name="Schweighofer K."/>
            <person name="Seshadri R."/>
            <person name="Voytek M.A."/>
        </authorList>
    </citation>
    <scope>NUCLEOTIDE SEQUENCE [LARGE SCALE GENOMIC DNA]</scope>
    <source>
        <strain evidence="9">DSM 14350 / EX-H1</strain>
    </source>
</reference>
<comment type="function">
    <text evidence="7">Catalyzes the formation of 4-diphosphocytidyl-2-C-methyl-D-erythritol from CTP and 2-C-methyl-D-erythritol 4-phosphate (MEP).</text>
</comment>
<dbReference type="OrthoDB" id="9806837at2"/>
<dbReference type="eggNOG" id="COG1211">
    <property type="taxonomic scope" value="Bacteria"/>
</dbReference>
<evidence type="ECO:0000256" key="2">
    <source>
        <dbReference type="ARBA" id="ARBA00004787"/>
    </source>
</evidence>
<feature type="site" description="Transition state stabilizer" evidence="7">
    <location>
        <position position="15"/>
    </location>
</feature>
<dbReference type="EC" id="2.7.7.60" evidence="7"/>
<dbReference type="KEGG" id="pmx:PERMA_1159"/>
<dbReference type="AlphaFoldDB" id="C0QQJ4"/>
<protein>
    <recommendedName>
        <fullName evidence="7">2-C-methyl-D-erythritol 4-phosphate cytidylyltransferase</fullName>
        <ecNumber evidence="7">2.7.7.60</ecNumber>
    </recommendedName>
    <alternativeName>
        <fullName evidence="7">4-diphosphocytidyl-2C-methyl-D-erythritol synthase</fullName>
    </alternativeName>
    <alternativeName>
        <fullName evidence="7">MEP cytidylyltransferase</fullName>
        <shortName evidence="7">MCT</shortName>
    </alternativeName>
</protein>
<evidence type="ECO:0000256" key="7">
    <source>
        <dbReference type="HAMAP-Rule" id="MF_00108"/>
    </source>
</evidence>
<dbReference type="GO" id="GO:0019288">
    <property type="term" value="P:isopentenyl diphosphate biosynthetic process, methylerythritol 4-phosphate pathway"/>
    <property type="evidence" value="ECO:0007669"/>
    <property type="project" value="UniProtKB-UniRule"/>
</dbReference>
<dbReference type="FunFam" id="3.90.550.10:FF:000003">
    <property type="entry name" value="2-C-methyl-D-erythritol 4-phosphate cytidylyltransferase"/>
    <property type="match status" value="1"/>
</dbReference>
<evidence type="ECO:0000313" key="8">
    <source>
        <dbReference type="EMBL" id="ACO04013.1"/>
    </source>
</evidence>
<sequence length="222" mass="25235">MKVTAVLLAAGKGRRMGEKKQFIKLKGEPVFQYSLNTINKVDLISEIVLVLPEEDIDRVKIFSFKNVIKVPGGRERQESVYNALRSIEDADIVVIHDSARPFATERMFIDGIKNVKSGWDGSITALKARDTVKRVRDKKVVQTLNREELYIVQTPQTFDYKKVLDAHEKAVRDKIFGTDDAFLMEKYGYSVTVNEGSVLNFKITTKEDMILANCLAKEKTPF</sequence>
<keyword evidence="9" id="KW-1185">Reference proteome</keyword>
<evidence type="ECO:0000256" key="6">
    <source>
        <dbReference type="ARBA" id="ARBA00023229"/>
    </source>
</evidence>
<dbReference type="PANTHER" id="PTHR32125">
    <property type="entry name" value="2-C-METHYL-D-ERYTHRITOL 4-PHOSPHATE CYTIDYLYLTRANSFERASE, CHLOROPLASTIC"/>
    <property type="match status" value="1"/>
</dbReference>
<dbReference type="PROSITE" id="PS01295">
    <property type="entry name" value="ISPD"/>
    <property type="match status" value="1"/>
</dbReference>
<feature type="site" description="Positions MEP for the nucleophilic attack" evidence="7">
    <location>
        <position position="202"/>
    </location>
</feature>
<dbReference type="UniPathway" id="UPA00056">
    <property type="reaction ID" value="UER00093"/>
</dbReference>
<organism evidence="8 9">
    <name type="scientific">Persephonella marina (strain DSM 14350 / EX-H1)</name>
    <dbReference type="NCBI Taxonomy" id="123214"/>
    <lineage>
        <taxon>Bacteria</taxon>
        <taxon>Pseudomonadati</taxon>
        <taxon>Aquificota</taxon>
        <taxon>Aquificia</taxon>
        <taxon>Aquificales</taxon>
        <taxon>Hydrogenothermaceae</taxon>
        <taxon>Persephonella</taxon>
    </lineage>
</organism>
<feature type="site" description="Positions MEP for the nucleophilic attack" evidence="7">
    <location>
        <position position="146"/>
    </location>
</feature>
<dbReference type="STRING" id="123214.PERMA_1159"/>
<dbReference type="InterPro" id="IPR034683">
    <property type="entry name" value="IspD/TarI"/>
</dbReference>
<evidence type="ECO:0000256" key="5">
    <source>
        <dbReference type="ARBA" id="ARBA00022695"/>
    </source>
</evidence>
<dbReference type="Pfam" id="PF01128">
    <property type="entry name" value="IspD"/>
    <property type="match status" value="1"/>
</dbReference>
<dbReference type="CDD" id="cd02516">
    <property type="entry name" value="CDP-ME_synthetase"/>
    <property type="match status" value="1"/>
</dbReference>
<keyword evidence="5 7" id="KW-0548">Nucleotidyltransferase</keyword>
<feature type="site" description="Transition state stabilizer" evidence="7">
    <location>
        <position position="20"/>
    </location>
</feature>
<evidence type="ECO:0000256" key="1">
    <source>
        <dbReference type="ARBA" id="ARBA00001282"/>
    </source>
</evidence>
<keyword evidence="4 7" id="KW-0808">Transferase</keyword>
<dbReference type="InterPro" id="IPR018294">
    <property type="entry name" value="ISPD_synthase_CS"/>
</dbReference>
<dbReference type="RefSeq" id="WP_012676251.1">
    <property type="nucleotide sequence ID" value="NC_012440.1"/>
</dbReference>
<dbReference type="PANTHER" id="PTHR32125:SF4">
    <property type="entry name" value="2-C-METHYL-D-ERYTHRITOL 4-PHOSPHATE CYTIDYLYLTRANSFERASE, CHLOROPLASTIC"/>
    <property type="match status" value="1"/>
</dbReference>
<dbReference type="Proteomes" id="UP000001366">
    <property type="component" value="Chromosome"/>
</dbReference>
<dbReference type="SUPFAM" id="SSF53448">
    <property type="entry name" value="Nucleotide-diphospho-sugar transferases"/>
    <property type="match status" value="1"/>
</dbReference>
<accession>C0QQJ4</accession>
<comment type="similarity">
    <text evidence="3 7">Belongs to the IspD/TarI cytidylyltransferase family. IspD subfamily.</text>
</comment>
<dbReference type="PaxDb" id="123214-PERMA_1159"/>
<dbReference type="EMBL" id="CP001230">
    <property type="protein sequence ID" value="ACO04013.1"/>
    <property type="molecule type" value="Genomic_DNA"/>
</dbReference>
<dbReference type="NCBIfam" id="TIGR00453">
    <property type="entry name" value="ispD"/>
    <property type="match status" value="1"/>
</dbReference>
<evidence type="ECO:0000256" key="4">
    <source>
        <dbReference type="ARBA" id="ARBA00022679"/>
    </source>
</evidence>
<dbReference type="GO" id="GO:0050518">
    <property type="term" value="F:2-C-methyl-D-erythritol 4-phosphate cytidylyltransferase activity"/>
    <property type="evidence" value="ECO:0007669"/>
    <property type="project" value="UniProtKB-UniRule"/>
</dbReference>
<dbReference type="HAMAP" id="MF_00108">
    <property type="entry name" value="IspD"/>
    <property type="match status" value="1"/>
</dbReference>
<evidence type="ECO:0000256" key="3">
    <source>
        <dbReference type="ARBA" id="ARBA00009789"/>
    </source>
</evidence>
<dbReference type="Gene3D" id="3.90.550.10">
    <property type="entry name" value="Spore Coat Polysaccharide Biosynthesis Protein SpsA, Chain A"/>
    <property type="match status" value="1"/>
</dbReference>
<dbReference type="HOGENOM" id="CLU_061281_2_2_0"/>
<dbReference type="InterPro" id="IPR029044">
    <property type="entry name" value="Nucleotide-diphossugar_trans"/>
</dbReference>
<comment type="catalytic activity">
    <reaction evidence="1 7">
        <text>2-C-methyl-D-erythritol 4-phosphate + CTP + H(+) = 4-CDP-2-C-methyl-D-erythritol + diphosphate</text>
        <dbReference type="Rhea" id="RHEA:13429"/>
        <dbReference type="ChEBI" id="CHEBI:15378"/>
        <dbReference type="ChEBI" id="CHEBI:33019"/>
        <dbReference type="ChEBI" id="CHEBI:37563"/>
        <dbReference type="ChEBI" id="CHEBI:57823"/>
        <dbReference type="ChEBI" id="CHEBI:58262"/>
        <dbReference type="EC" id="2.7.7.60"/>
    </reaction>
</comment>
<evidence type="ECO:0000313" key="9">
    <source>
        <dbReference type="Proteomes" id="UP000001366"/>
    </source>
</evidence>
<dbReference type="InterPro" id="IPR001228">
    <property type="entry name" value="IspD"/>
</dbReference>
<gene>
    <name evidence="7 8" type="primary">ispD</name>
    <name evidence="8" type="ordered locus">PERMA_1159</name>
</gene>
<keyword evidence="6 7" id="KW-0414">Isoprene biosynthesis</keyword>
<dbReference type="InterPro" id="IPR050088">
    <property type="entry name" value="IspD/TarI_cytidylyltransf_bact"/>
</dbReference>
<proteinExistence type="inferred from homology"/>
<name>C0QQJ4_PERMH</name>
<comment type="pathway">
    <text evidence="2 7">Isoprenoid biosynthesis; isopentenyl diphosphate biosynthesis via DXP pathway; isopentenyl diphosphate from 1-deoxy-D-xylulose 5-phosphate: step 2/6.</text>
</comment>